<sequence length="94" mass="9977">MQSNATPTDLDTSRIMQSNATPTDLDTPRIMQTNATPTDLAPANATANTSKANATVSNIPTLNDEAINSTQGEQGANPIGLDLRWNEIIHLSKS</sequence>
<dbReference type="Proteomes" id="UP000250235">
    <property type="component" value="Unassembled WGS sequence"/>
</dbReference>
<feature type="compositionally biased region" description="Polar residues" evidence="1">
    <location>
        <begin position="1"/>
        <end position="37"/>
    </location>
</feature>
<gene>
    <name evidence="2" type="ORF">F511_47589</name>
</gene>
<keyword evidence="3" id="KW-1185">Reference proteome</keyword>
<name>A0A2Z6ZQR0_9LAMI</name>
<reference evidence="2 3" key="1">
    <citation type="journal article" date="2015" name="Proc. Natl. Acad. Sci. U.S.A.">
        <title>The resurrection genome of Boea hygrometrica: A blueprint for survival of dehydration.</title>
        <authorList>
            <person name="Xiao L."/>
            <person name="Yang G."/>
            <person name="Zhang L."/>
            <person name="Yang X."/>
            <person name="Zhao S."/>
            <person name="Ji Z."/>
            <person name="Zhou Q."/>
            <person name="Hu M."/>
            <person name="Wang Y."/>
            <person name="Chen M."/>
            <person name="Xu Y."/>
            <person name="Jin H."/>
            <person name="Xiao X."/>
            <person name="Hu G."/>
            <person name="Bao F."/>
            <person name="Hu Y."/>
            <person name="Wan P."/>
            <person name="Li L."/>
            <person name="Deng X."/>
            <person name="Kuang T."/>
            <person name="Xiang C."/>
            <person name="Zhu J.K."/>
            <person name="Oliver M.J."/>
            <person name="He Y."/>
        </authorList>
    </citation>
    <scope>NUCLEOTIDE SEQUENCE [LARGE SCALE GENOMIC DNA]</scope>
    <source>
        <strain evidence="3">cv. XS01</strain>
    </source>
</reference>
<evidence type="ECO:0000256" key="1">
    <source>
        <dbReference type="SAM" id="MobiDB-lite"/>
    </source>
</evidence>
<accession>A0A2Z6ZQR0</accession>
<evidence type="ECO:0000313" key="2">
    <source>
        <dbReference type="EMBL" id="KZT75386.1"/>
    </source>
</evidence>
<evidence type="ECO:0000313" key="3">
    <source>
        <dbReference type="Proteomes" id="UP000250235"/>
    </source>
</evidence>
<proteinExistence type="predicted"/>
<dbReference type="EMBL" id="KV257433">
    <property type="protein sequence ID" value="KZT75386.1"/>
    <property type="molecule type" value="Genomic_DNA"/>
</dbReference>
<dbReference type="AlphaFoldDB" id="A0A2Z6ZQR0"/>
<feature type="compositionally biased region" description="Low complexity" evidence="1">
    <location>
        <begin position="41"/>
        <end position="51"/>
    </location>
</feature>
<organism evidence="2 3">
    <name type="scientific">Dorcoceras hygrometricum</name>
    <dbReference type="NCBI Taxonomy" id="472368"/>
    <lineage>
        <taxon>Eukaryota</taxon>
        <taxon>Viridiplantae</taxon>
        <taxon>Streptophyta</taxon>
        <taxon>Embryophyta</taxon>
        <taxon>Tracheophyta</taxon>
        <taxon>Spermatophyta</taxon>
        <taxon>Magnoliopsida</taxon>
        <taxon>eudicotyledons</taxon>
        <taxon>Gunneridae</taxon>
        <taxon>Pentapetalae</taxon>
        <taxon>asterids</taxon>
        <taxon>lamiids</taxon>
        <taxon>Lamiales</taxon>
        <taxon>Gesneriaceae</taxon>
        <taxon>Didymocarpoideae</taxon>
        <taxon>Trichosporeae</taxon>
        <taxon>Loxocarpinae</taxon>
        <taxon>Dorcoceras</taxon>
    </lineage>
</organism>
<feature type="region of interest" description="Disordered" evidence="1">
    <location>
        <begin position="1"/>
        <end position="51"/>
    </location>
</feature>
<protein>
    <submittedName>
        <fullName evidence="2">Uncharacterized protein</fullName>
    </submittedName>
</protein>